<dbReference type="RefSeq" id="WP_133854264.1">
    <property type="nucleotide sequence ID" value="NZ_SNXZ01000011.1"/>
</dbReference>
<gene>
    <name evidence="1" type="ORF">EV186_111115</name>
</gene>
<reference evidence="1 2" key="1">
    <citation type="submission" date="2019-03" db="EMBL/GenBank/DDBJ databases">
        <title>Genomic Encyclopedia of Type Strains, Phase IV (KMG-IV): sequencing the most valuable type-strain genomes for metagenomic binning, comparative biology and taxonomic classification.</title>
        <authorList>
            <person name="Goeker M."/>
        </authorList>
    </citation>
    <scope>NUCLEOTIDE SEQUENCE [LARGE SCALE GENOMIC DNA]</scope>
    <source>
        <strain evidence="1 2">DSM 45361</strain>
    </source>
</reference>
<comment type="caution">
    <text evidence="1">The sequence shown here is derived from an EMBL/GenBank/DDBJ whole genome shotgun (WGS) entry which is preliminary data.</text>
</comment>
<proteinExistence type="predicted"/>
<evidence type="ECO:0000313" key="2">
    <source>
        <dbReference type="Proteomes" id="UP000295444"/>
    </source>
</evidence>
<evidence type="ECO:0000313" key="1">
    <source>
        <dbReference type="EMBL" id="TDP89989.1"/>
    </source>
</evidence>
<keyword evidence="2" id="KW-1185">Reference proteome</keyword>
<dbReference type="EMBL" id="SNXZ01000011">
    <property type="protein sequence ID" value="TDP89989.1"/>
    <property type="molecule type" value="Genomic_DNA"/>
</dbReference>
<sequence length="177" mass="18839">MTGVRLRLVRLGGVRAVTQFGRRRVLAGDLPGAAAAFGLAAGSGHARYRLRAALHLWVLHARQGDSFRSGTALREAVRLAAVAERCSIGDACVHIGSVLADKRPSLPGVGEAVMAFRETINSGDLDLAPKAALGLAVLRWRFGAAEDDVRAAFRLAVNSRHPDVAPTAERLLALFDR</sequence>
<evidence type="ECO:0008006" key="3">
    <source>
        <dbReference type="Google" id="ProtNLM"/>
    </source>
</evidence>
<dbReference type="Proteomes" id="UP000295444">
    <property type="component" value="Unassembled WGS sequence"/>
</dbReference>
<name>A0A4R6RSX2_LABRH</name>
<dbReference type="AlphaFoldDB" id="A0A4R6RSX2"/>
<protein>
    <recommendedName>
        <fullName evidence="3">Tetratricopeptide repeat protein</fullName>
    </recommendedName>
</protein>
<accession>A0A4R6RSX2</accession>
<organism evidence="1 2">
    <name type="scientific">Labedaea rhizosphaerae</name>
    <dbReference type="NCBI Taxonomy" id="598644"/>
    <lineage>
        <taxon>Bacteria</taxon>
        <taxon>Bacillati</taxon>
        <taxon>Actinomycetota</taxon>
        <taxon>Actinomycetes</taxon>
        <taxon>Pseudonocardiales</taxon>
        <taxon>Pseudonocardiaceae</taxon>
        <taxon>Labedaea</taxon>
    </lineage>
</organism>